<dbReference type="Proteomes" id="UP000016361">
    <property type="component" value="Unassembled WGS sequence"/>
</dbReference>
<gene>
    <name evidence="1" type="ORF">LOT_1728</name>
</gene>
<protein>
    <submittedName>
        <fullName evidence="1">Uncharacterized protein</fullName>
    </submittedName>
</protein>
<comment type="caution">
    <text evidence="1">The sequence shown here is derived from an EMBL/GenBank/DDBJ whole genome shotgun (WGS) entry which is preliminary data.</text>
</comment>
<accession>S4PQF9</accession>
<organism evidence="1 2">
    <name type="scientific">Lentilactobacillus otakiensis DSM 19908 = JCM 15040</name>
    <dbReference type="NCBI Taxonomy" id="1423780"/>
    <lineage>
        <taxon>Bacteria</taxon>
        <taxon>Bacillati</taxon>
        <taxon>Bacillota</taxon>
        <taxon>Bacilli</taxon>
        <taxon>Lactobacillales</taxon>
        <taxon>Lactobacillaceae</taxon>
        <taxon>Lentilactobacillus</taxon>
    </lineage>
</organism>
<dbReference type="AlphaFoldDB" id="S4PQF9"/>
<evidence type="ECO:0000313" key="2">
    <source>
        <dbReference type="Proteomes" id="UP000016361"/>
    </source>
</evidence>
<reference evidence="2" key="1">
    <citation type="journal article" date="2013" name="Genome Announc.">
        <title>Draft Genome Sequence of D-Branched-Chain Amino Acid Producer Lactobacillus otakiensis JCM 15040T, Isolated from a Traditional Japanese Pickle.</title>
        <authorList>
            <person name="Doi K."/>
            <person name="Mori K."/>
            <person name="Mutaguchi Y."/>
            <person name="Tashiro K."/>
            <person name="Fujino Y."/>
            <person name="Ohmori T."/>
            <person name="Kuhara S."/>
            <person name="Ohshima T."/>
        </authorList>
    </citation>
    <scope>NUCLEOTIDE SEQUENCE [LARGE SCALE GENOMIC DNA]</scope>
    <source>
        <strain evidence="2">JCM 15040</strain>
    </source>
</reference>
<keyword evidence="2" id="KW-1185">Reference proteome</keyword>
<name>S4PQF9_9LACO</name>
<proteinExistence type="predicted"/>
<dbReference type="EMBL" id="BASH01000006">
    <property type="protein sequence ID" value="GAD17190.1"/>
    <property type="molecule type" value="Genomic_DNA"/>
</dbReference>
<evidence type="ECO:0000313" key="1">
    <source>
        <dbReference type="EMBL" id="GAD17190.1"/>
    </source>
</evidence>
<sequence length="44" mass="5391">MQTMIFYLFDVGEPTLYDHCWYSYVYGSHERERDDVSLVDKFFS</sequence>